<evidence type="ECO:0000259" key="1">
    <source>
        <dbReference type="Pfam" id="PF04471"/>
    </source>
</evidence>
<dbReference type="GO" id="GO:0009307">
    <property type="term" value="P:DNA restriction-modification system"/>
    <property type="evidence" value="ECO:0007669"/>
    <property type="project" value="InterPro"/>
</dbReference>
<dbReference type="InterPro" id="IPR007560">
    <property type="entry name" value="Restrct_endonuc_IV_Mrr"/>
</dbReference>
<dbReference type="EMBL" id="AVFL01000011">
    <property type="protein sequence ID" value="EWY39554.1"/>
    <property type="molecule type" value="Genomic_DNA"/>
</dbReference>
<dbReference type="Proteomes" id="UP000019486">
    <property type="component" value="Unassembled WGS sequence"/>
</dbReference>
<dbReference type="STRING" id="1385369.N825_05495"/>
<feature type="domain" description="Restriction endonuclease type IV Mrr" evidence="1">
    <location>
        <begin position="33"/>
        <end position="120"/>
    </location>
</feature>
<protein>
    <recommendedName>
        <fullName evidence="1">Restriction endonuclease type IV Mrr domain-containing protein</fullName>
    </recommendedName>
</protein>
<comment type="caution">
    <text evidence="2">The sequence shown here is derived from an EMBL/GenBank/DDBJ whole genome shotgun (WGS) entry which is preliminary data.</text>
</comment>
<dbReference type="RefSeq" id="WP_037453906.1">
    <property type="nucleotide sequence ID" value="NZ_AVFL01000011.1"/>
</dbReference>
<dbReference type="InterPro" id="IPR011335">
    <property type="entry name" value="Restrct_endonuc-II-like"/>
</dbReference>
<reference evidence="2 3" key="1">
    <citation type="submission" date="2013-08" db="EMBL/GenBank/DDBJ databases">
        <title>The genome sequence of Skermanella stibiiresistens.</title>
        <authorList>
            <person name="Zhu W."/>
            <person name="Wang G."/>
        </authorList>
    </citation>
    <scope>NUCLEOTIDE SEQUENCE [LARGE SCALE GENOMIC DNA]</scope>
    <source>
        <strain evidence="2 3">SB22</strain>
    </source>
</reference>
<evidence type="ECO:0000313" key="3">
    <source>
        <dbReference type="Proteomes" id="UP000019486"/>
    </source>
</evidence>
<dbReference type="OrthoDB" id="5510301at2"/>
<dbReference type="GO" id="GO:0004519">
    <property type="term" value="F:endonuclease activity"/>
    <property type="evidence" value="ECO:0007669"/>
    <property type="project" value="InterPro"/>
</dbReference>
<evidence type="ECO:0000313" key="2">
    <source>
        <dbReference type="EMBL" id="EWY39554.1"/>
    </source>
</evidence>
<proteinExistence type="predicted"/>
<dbReference type="SUPFAM" id="SSF52980">
    <property type="entry name" value="Restriction endonuclease-like"/>
    <property type="match status" value="1"/>
</dbReference>
<sequence length="362" mass="39682">MLKTHELVKTFEGQAAHAVRQLLEQVPAIGPDGVEFVRNPLQGDNGADLVIHLNVDGREKILLVECKFSGQLRNVRAQLHQLRHWMSHAEGEAMGILVASYLSPEAQALCRDNGVGFLDLEGNARIVFDGVFIERRVEGKPPAERRELKSLFKPKSAQVLRVMLRSPAKAWRVANLAAAANVSLGHVSNIRAALLDREWAAVQPDGLLLNAPDALLDAWRDAYEPLSGERLGFYTTLHGKAFEDAARRAFEACGDDGSLMFASFSAATWLAPYARAGSQFLLADGAGLDRLREFLKLAPASKGENVIVTVPRDPGIFRDRVEPVQGIGCTSPVQTYLDLSIAGEHGRAAAEHLRRETLSWSR</sequence>
<dbReference type="PATRIC" id="fig|1385369.3.peg.3303"/>
<gene>
    <name evidence="2" type="ORF">N825_05495</name>
</gene>
<dbReference type="Pfam" id="PF04471">
    <property type="entry name" value="Mrr_cat"/>
    <property type="match status" value="1"/>
</dbReference>
<dbReference type="AlphaFoldDB" id="W9H0F2"/>
<keyword evidence="3" id="KW-1185">Reference proteome</keyword>
<organism evidence="2 3">
    <name type="scientific">Skermanella stibiiresistens SB22</name>
    <dbReference type="NCBI Taxonomy" id="1385369"/>
    <lineage>
        <taxon>Bacteria</taxon>
        <taxon>Pseudomonadati</taxon>
        <taxon>Pseudomonadota</taxon>
        <taxon>Alphaproteobacteria</taxon>
        <taxon>Rhodospirillales</taxon>
        <taxon>Azospirillaceae</taxon>
        <taxon>Skermanella</taxon>
    </lineage>
</organism>
<dbReference type="GO" id="GO:0003677">
    <property type="term" value="F:DNA binding"/>
    <property type="evidence" value="ECO:0007669"/>
    <property type="project" value="InterPro"/>
</dbReference>
<name>W9H0F2_9PROT</name>
<accession>W9H0F2</accession>